<gene>
    <name evidence="6" type="ORF">CVO77_18380</name>
</gene>
<organism evidence="6 7">
    <name type="scientific">Sphingopyxis lindanitolerans</name>
    <dbReference type="NCBI Taxonomy" id="2054227"/>
    <lineage>
        <taxon>Bacteria</taxon>
        <taxon>Pseudomonadati</taxon>
        <taxon>Pseudomonadota</taxon>
        <taxon>Alphaproteobacteria</taxon>
        <taxon>Sphingomonadales</taxon>
        <taxon>Sphingomonadaceae</taxon>
        <taxon>Sphingopyxis</taxon>
    </lineage>
</organism>
<dbReference type="GO" id="GO:0003700">
    <property type="term" value="F:DNA-binding transcription factor activity"/>
    <property type="evidence" value="ECO:0007669"/>
    <property type="project" value="TreeGrafter"/>
</dbReference>
<keyword evidence="2 4" id="KW-0238">DNA-binding</keyword>
<dbReference type="InterPro" id="IPR050109">
    <property type="entry name" value="HTH-type_TetR-like_transc_reg"/>
</dbReference>
<dbReference type="PRINTS" id="PR00455">
    <property type="entry name" value="HTHTETR"/>
</dbReference>
<feature type="domain" description="HTH tetR-type" evidence="5">
    <location>
        <begin position="48"/>
        <end position="108"/>
    </location>
</feature>
<dbReference type="SUPFAM" id="SSF46689">
    <property type="entry name" value="Homeodomain-like"/>
    <property type="match status" value="1"/>
</dbReference>
<dbReference type="PANTHER" id="PTHR30055:SF234">
    <property type="entry name" value="HTH-TYPE TRANSCRIPTIONAL REGULATOR BETI"/>
    <property type="match status" value="1"/>
</dbReference>
<dbReference type="GO" id="GO:0000976">
    <property type="term" value="F:transcription cis-regulatory region binding"/>
    <property type="evidence" value="ECO:0007669"/>
    <property type="project" value="TreeGrafter"/>
</dbReference>
<evidence type="ECO:0000313" key="6">
    <source>
        <dbReference type="EMBL" id="PQM26941.1"/>
    </source>
</evidence>
<dbReference type="InterPro" id="IPR009057">
    <property type="entry name" value="Homeodomain-like_sf"/>
</dbReference>
<proteinExistence type="predicted"/>
<dbReference type="PROSITE" id="PS50977">
    <property type="entry name" value="HTH_TETR_2"/>
    <property type="match status" value="1"/>
</dbReference>
<protein>
    <submittedName>
        <fullName evidence="6">TetR/AcrR family transcriptional regulator</fullName>
    </submittedName>
</protein>
<dbReference type="Proteomes" id="UP000238954">
    <property type="component" value="Chromosome"/>
</dbReference>
<keyword evidence="3" id="KW-0804">Transcription</keyword>
<dbReference type="PANTHER" id="PTHR30055">
    <property type="entry name" value="HTH-TYPE TRANSCRIPTIONAL REGULATOR RUTR"/>
    <property type="match status" value="1"/>
</dbReference>
<dbReference type="Gene3D" id="1.10.357.10">
    <property type="entry name" value="Tetracycline Repressor, domain 2"/>
    <property type="match status" value="1"/>
</dbReference>
<sequence>MFAERGTGLNRCIESPCNVNYSKEQGREEALDKCESAPCRMDGPSPRERRHEAILDAAEALFIEQGYDRTSLAEIVRRSGGSLATLYELFGNKQGLLHAIAIRWRDETMLERMERAPDDTRANIDVLMGYVARECEFRRSPRAIALIRMLVSECLRDRDFAVQTYRDLHIPAIEELSELFACWTTAGKAEIDDAEAAAHLFMSILTGDSLLSTLAGVEAGILDEAQVRWRLQPFISHFKIV</sequence>
<accession>A0A2S8B3F6</accession>
<feature type="DNA-binding region" description="H-T-H motif" evidence="4">
    <location>
        <begin position="71"/>
        <end position="90"/>
    </location>
</feature>
<name>A0A2S8B3F6_9SPHN</name>
<dbReference type="SUPFAM" id="SSF48498">
    <property type="entry name" value="Tetracyclin repressor-like, C-terminal domain"/>
    <property type="match status" value="1"/>
</dbReference>
<dbReference type="InterPro" id="IPR039536">
    <property type="entry name" value="TetR_C_Proteobacteria"/>
</dbReference>
<dbReference type="Pfam" id="PF14246">
    <property type="entry name" value="TetR_C_7"/>
    <property type="match status" value="1"/>
</dbReference>
<dbReference type="InterPro" id="IPR036271">
    <property type="entry name" value="Tet_transcr_reg_TetR-rel_C_sf"/>
</dbReference>
<evidence type="ECO:0000313" key="7">
    <source>
        <dbReference type="Proteomes" id="UP000238954"/>
    </source>
</evidence>
<evidence type="ECO:0000256" key="4">
    <source>
        <dbReference type="PROSITE-ProRule" id="PRU00335"/>
    </source>
</evidence>
<evidence type="ECO:0000256" key="2">
    <source>
        <dbReference type="ARBA" id="ARBA00023125"/>
    </source>
</evidence>
<comment type="caution">
    <text evidence="6">The sequence shown here is derived from an EMBL/GenBank/DDBJ whole genome shotgun (WGS) entry which is preliminary data.</text>
</comment>
<evidence type="ECO:0000256" key="3">
    <source>
        <dbReference type="ARBA" id="ARBA00023163"/>
    </source>
</evidence>
<dbReference type="AlphaFoldDB" id="A0A2S8B3F6"/>
<reference evidence="7" key="1">
    <citation type="submission" date="2017-11" db="EMBL/GenBank/DDBJ databases">
        <title>The complete genome sequence of Sphingopyxis pomeranensis sp. nov. strain WS5A3p.</title>
        <authorList>
            <person name="Kaminski M.A."/>
        </authorList>
    </citation>
    <scope>NUCLEOTIDE SEQUENCE [LARGE SCALE GENOMIC DNA]</scope>
    <source>
        <strain evidence="7">WS5A3p</strain>
    </source>
</reference>
<dbReference type="InterPro" id="IPR001647">
    <property type="entry name" value="HTH_TetR"/>
</dbReference>
<dbReference type="EMBL" id="PHFW01000003">
    <property type="protein sequence ID" value="PQM26941.1"/>
    <property type="molecule type" value="Genomic_DNA"/>
</dbReference>
<keyword evidence="7" id="KW-1185">Reference proteome</keyword>
<evidence type="ECO:0000256" key="1">
    <source>
        <dbReference type="ARBA" id="ARBA00023015"/>
    </source>
</evidence>
<evidence type="ECO:0000259" key="5">
    <source>
        <dbReference type="PROSITE" id="PS50977"/>
    </source>
</evidence>
<keyword evidence="1" id="KW-0805">Transcription regulation</keyword>
<dbReference type="Pfam" id="PF00440">
    <property type="entry name" value="TetR_N"/>
    <property type="match status" value="1"/>
</dbReference>